<organism evidence="1 2">
    <name type="scientific">Acanthosepion pharaonis</name>
    <name type="common">Pharaoh cuttlefish</name>
    <name type="synonym">Sepia pharaonis</name>
    <dbReference type="NCBI Taxonomy" id="158019"/>
    <lineage>
        <taxon>Eukaryota</taxon>
        <taxon>Metazoa</taxon>
        <taxon>Spiralia</taxon>
        <taxon>Lophotrochozoa</taxon>
        <taxon>Mollusca</taxon>
        <taxon>Cephalopoda</taxon>
        <taxon>Coleoidea</taxon>
        <taxon>Decapodiformes</taxon>
        <taxon>Sepiida</taxon>
        <taxon>Sepiina</taxon>
        <taxon>Sepiidae</taxon>
        <taxon>Acanthosepion</taxon>
    </lineage>
</organism>
<dbReference type="Proteomes" id="UP000597762">
    <property type="component" value="Unassembled WGS sequence"/>
</dbReference>
<evidence type="ECO:0000313" key="1">
    <source>
        <dbReference type="EMBL" id="CAE1285703.1"/>
    </source>
</evidence>
<dbReference type="AlphaFoldDB" id="A0A812D5B7"/>
<dbReference type="InterPro" id="IPR009306">
    <property type="entry name" value="DUF963"/>
</dbReference>
<name>A0A812D5B7_ACAPH</name>
<dbReference type="Pfam" id="PF06131">
    <property type="entry name" value="DUF963"/>
    <property type="match status" value="1"/>
</dbReference>
<sequence length="167" mass="17765">MFADRKMLLLHDSGAVSFQNLRTVGEILPTFKTSCLRYGLLSNHDTLEHALLETAACRMPLHLRVMFATLCTSHSCTFQHSCSLQLIPAPSSTPAAFSSFLHLPALSCSLQLTPAASSTPEASGTPAASSTPTASSSLLQFTAHPCGALLTSRVLFQHPLTTLSSAH</sequence>
<gene>
    <name evidence="1" type="ORF">SPHA_45567</name>
</gene>
<reference evidence="1" key="1">
    <citation type="submission" date="2021-01" db="EMBL/GenBank/DDBJ databases">
        <authorList>
            <person name="Li R."/>
            <person name="Bekaert M."/>
        </authorList>
    </citation>
    <scope>NUCLEOTIDE SEQUENCE</scope>
    <source>
        <strain evidence="1">Farmed</strain>
    </source>
</reference>
<accession>A0A812D5B7</accession>
<dbReference type="EMBL" id="CAHIKZ030002353">
    <property type="protein sequence ID" value="CAE1285703.1"/>
    <property type="molecule type" value="Genomic_DNA"/>
</dbReference>
<dbReference type="OrthoDB" id="272985at2759"/>
<proteinExistence type="predicted"/>
<comment type="caution">
    <text evidence="1">The sequence shown here is derived from an EMBL/GenBank/DDBJ whole genome shotgun (WGS) entry which is preliminary data.</text>
</comment>
<evidence type="ECO:0000313" key="2">
    <source>
        <dbReference type="Proteomes" id="UP000597762"/>
    </source>
</evidence>
<protein>
    <submittedName>
        <fullName evidence="1">Uncharacterized protein</fullName>
    </submittedName>
</protein>
<keyword evidence="2" id="KW-1185">Reference proteome</keyword>